<keyword evidence="4" id="KW-1185">Reference proteome</keyword>
<organism evidence="3 4">
    <name type="scientific">Corynebacterium genitalium ATCC 33030</name>
    <dbReference type="NCBI Taxonomy" id="585529"/>
    <lineage>
        <taxon>Bacteria</taxon>
        <taxon>Bacillati</taxon>
        <taxon>Actinomycetota</taxon>
        <taxon>Actinomycetes</taxon>
        <taxon>Mycobacteriales</taxon>
        <taxon>Corynebacteriaceae</taxon>
        <taxon>Corynebacterium</taxon>
    </lineage>
</organism>
<proteinExistence type="predicted"/>
<feature type="transmembrane region" description="Helical" evidence="2">
    <location>
        <begin position="12"/>
        <end position="33"/>
    </location>
</feature>
<dbReference type="AlphaFoldDB" id="D7WEG4"/>
<keyword evidence="2" id="KW-0472">Membrane</keyword>
<keyword evidence="2" id="KW-1133">Transmembrane helix</keyword>
<feature type="compositionally biased region" description="Low complexity" evidence="1">
    <location>
        <begin position="43"/>
        <end position="71"/>
    </location>
</feature>
<feature type="region of interest" description="Disordered" evidence="1">
    <location>
        <begin position="43"/>
        <end position="97"/>
    </location>
</feature>
<dbReference type="EMBL" id="ACLJ02000003">
    <property type="protein sequence ID" value="EFK53541.1"/>
    <property type="molecule type" value="Genomic_DNA"/>
</dbReference>
<reference evidence="3" key="1">
    <citation type="submission" date="2010-06" db="EMBL/GenBank/DDBJ databases">
        <authorList>
            <person name="Muzny D."/>
            <person name="Qin X."/>
            <person name="Buhay C."/>
            <person name="Dugan-Rocha S."/>
            <person name="Ding Y."/>
            <person name="Chen G."/>
            <person name="Hawes A."/>
            <person name="Holder M."/>
            <person name="Jhangiani S."/>
            <person name="Johnson A."/>
            <person name="Khan Z."/>
            <person name="Li Z."/>
            <person name="Liu W."/>
            <person name="Liu X."/>
            <person name="Perez L."/>
            <person name="Shen H."/>
            <person name="Wang Q."/>
            <person name="Watt J."/>
            <person name="Xi L."/>
            <person name="Xin Y."/>
            <person name="Zhou J."/>
            <person name="Deng J."/>
            <person name="Jiang H."/>
            <person name="Liu Y."/>
            <person name="Qu J."/>
            <person name="Song X.-Z."/>
            <person name="Zhang L."/>
            <person name="Villasana D."/>
            <person name="Johnson A."/>
            <person name="Liu J."/>
            <person name="Liyanage D."/>
            <person name="Lorensuhewa L."/>
            <person name="Robinson T."/>
            <person name="Song A."/>
            <person name="Song B.-B."/>
            <person name="Dinh H."/>
            <person name="Thornton R."/>
            <person name="Coyle M."/>
            <person name="Francisco L."/>
            <person name="Jackson L."/>
            <person name="Javaid M."/>
            <person name="Korchina V."/>
            <person name="Kovar C."/>
            <person name="Mata R."/>
            <person name="Mathew T."/>
            <person name="Ngo R."/>
            <person name="Nguyen L."/>
            <person name="Nguyen N."/>
            <person name="Okwuonu G."/>
            <person name="Ongeri F."/>
            <person name="Pham C."/>
            <person name="Simmons D."/>
            <person name="Wilczek-Boney K."/>
            <person name="Hale W."/>
            <person name="Jakkamsetti A."/>
            <person name="Pham P."/>
            <person name="Ruth R."/>
            <person name="San Lucas F."/>
            <person name="Warren J."/>
            <person name="Zhang J."/>
            <person name="Zhao Z."/>
            <person name="Zhou C."/>
            <person name="Zhu D."/>
            <person name="Lee S."/>
            <person name="Bess C."/>
            <person name="Blankenburg K."/>
            <person name="Forbes L."/>
            <person name="Fu Q."/>
            <person name="Gubbala S."/>
            <person name="Hirani K."/>
            <person name="Jayaseelan J.C."/>
            <person name="Lara F."/>
            <person name="Munidasa M."/>
            <person name="Palculict T."/>
            <person name="Patil S."/>
            <person name="Pu L.-L."/>
            <person name="Saada N."/>
            <person name="Tang L."/>
            <person name="Weissenberger G."/>
            <person name="Zhu Y."/>
            <person name="Hemphill L."/>
            <person name="Shang Y."/>
            <person name="Youmans B."/>
            <person name="Ayvaz T."/>
            <person name="Ross M."/>
            <person name="Santibanez J."/>
            <person name="Aqrawi P."/>
            <person name="Gross S."/>
            <person name="Joshi V."/>
            <person name="Fowler G."/>
            <person name="Nazareth L."/>
            <person name="Reid J."/>
            <person name="Worley K."/>
            <person name="Petrosino J."/>
            <person name="Highlander S."/>
            <person name="Gibbs R."/>
        </authorList>
    </citation>
    <scope>NUCLEOTIDE SEQUENCE [LARGE SCALE GENOMIC DNA]</scope>
    <source>
        <strain evidence="3">ATCC 33030</strain>
    </source>
</reference>
<feature type="compositionally biased region" description="Basic and acidic residues" evidence="1">
    <location>
        <begin position="73"/>
        <end position="95"/>
    </location>
</feature>
<dbReference type="Proteomes" id="UP000004208">
    <property type="component" value="Unassembled WGS sequence"/>
</dbReference>
<keyword evidence="2" id="KW-0812">Transmembrane</keyword>
<evidence type="ECO:0000256" key="2">
    <source>
        <dbReference type="SAM" id="Phobius"/>
    </source>
</evidence>
<gene>
    <name evidence="3" type="ORF">HMPREF0291_11198</name>
</gene>
<dbReference type="OrthoDB" id="4406142at2"/>
<evidence type="ECO:0000313" key="3">
    <source>
        <dbReference type="EMBL" id="EFK53541.1"/>
    </source>
</evidence>
<evidence type="ECO:0000313" key="4">
    <source>
        <dbReference type="Proteomes" id="UP000004208"/>
    </source>
</evidence>
<comment type="caution">
    <text evidence="3">The sequence shown here is derived from an EMBL/GenBank/DDBJ whole genome shotgun (WGS) entry which is preliminary data.</text>
</comment>
<accession>D7WEG4</accession>
<name>D7WEG4_9CORY</name>
<dbReference type="STRING" id="585529.HMPREF0291_11198"/>
<protein>
    <submittedName>
        <fullName evidence="3">Uncharacterized protein</fullName>
    </submittedName>
</protein>
<evidence type="ECO:0000256" key="1">
    <source>
        <dbReference type="SAM" id="MobiDB-lite"/>
    </source>
</evidence>
<dbReference type="RefSeq" id="WP_005289447.1">
    <property type="nucleotide sequence ID" value="NZ_CM000961.1"/>
</dbReference>
<dbReference type="HOGENOM" id="CLU_1056534_0_0_11"/>
<sequence>MRDLRSLPTPAFIVGFGALLVICVVLTIGLFNYESGAEERAASATATTGTSGSSTTTTESTTTPVTTVTGPGEEDKVAVTREPKPAPPGTDEKQVKSSIRSYLIQDAATARTYTGVAVTGTVSEEALGMMPELTGHISRLLEQNCLDAMALETPDNTRVTFNGFCYTSLPPETIERMLTFALDGKADSIDFANHPSRGHKNAVTLNWFVDSNDAAEKIHETWNPLRRPRAIEKINLYTYSPIEVHRVVKSRGKPDYATTEELTGESHQR</sequence>
<dbReference type="eggNOG" id="ENOG5032BDB">
    <property type="taxonomic scope" value="Bacteria"/>
</dbReference>